<name>T1I663_RHOPR</name>
<dbReference type="GO" id="GO:0005634">
    <property type="term" value="C:nucleus"/>
    <property type="evidence" value="ECO:0007669"/>
    <property type="project" value="UniProtKB-UniRule"/>
</dbReference>
<protein>
    <recommendedName>
        <fullName evidence="3">HMG box domain-containing protein</fullName>
    </recommendedName>
</protein>
<dbReference type="Pfam" id="PF00505">
    <property type="entry name" value="HMG_box"/>
    <property type="match status" value="2"/>
</dbReference>
<dbReference type="HOGENOM" id="CLU_1818186_0_0_1"/>
<dbReference type="STRING" id="13249.T1I663"/>
<evidence type="ECO:0000313" key="5">
    <source>
        <dbReference type="Proteomes" id="UP000015103"/>
    </source>
</evidence>
<dbReference type="SUPFAM" id="SSF47095">
    <property type="entry name" value="HMG-box"/>
    <property type="match status" value="2"/>
</dbReference>
<reference evidence="4" key="1">
    <citation type="submission" date="2015-05" db="UniProtKB">
        <authorList>
            <consortium name="EnsemblMetazoa"/>
        </authorList>
    </citation>
    <scope>IDENTIFICATION</scope>
</reference>
<dbReference type="EMBL" id="ACPB03013777">
    <property type="status" value="NOT_ANNOTATED_CDS"/>
    <property type="molecule type" value="Genomic_DNA"/>
</dbReference>
<keyword evidence="5" id="KW-1185">Reference proteome</keyword>
<feature type="region of interest" description="Disordered" evidence="2">
    <location>
        <begin position="123"/>
        <end position="142"/>
    </location>
</feature>
<evidence type="ECO:0000256" key="2">
    <source>
        <dbReference type="SAM" id="MobiDB-lite"/>
    </source>
</evidence>
<dbReference type="AlphaFoldDB" id="T1I663"/>
<dbReference type="InterPro" id="IPR009071">
    <property type="entry name" value="HMG_box_dom"/>
</dbReference>
<proteinExistence type="predicted"/>
<dbReference type="EnsemblMetazoa" id="RPRC011782-RA">
    <property type="protein sequence ID" value="RPRC011782-PA"/>
    <property type="gene ID" value="RPRC011782"/>
</dbReference>
<evidence type="ECO:0000259" key="3">
    <source>
        <dbReference type="PROSITE" id="PS50118"/>
    </source>
</evidence>
<dbReference type="OMA" id="KWRCISE"/>
<accession>T1I663</accession>
<sequence>MRQNDETKGLKLPEFVKFCANRWKELTESQKNQYKIKAAADKQRYADQKKKYQSMVPKIVKRPMAAFLHFCKKERPKLKAKHPEWTVPQISSELAKKWRCISETQKLKFRKIAQRERQRFKLRECKKTKADESTDKSDDESE</sequence>
<feature type="domain" description="HMG box" evidence="3">
    <location>
        <begin position="1"/>
        <end position="53"/>
    </location>
</feature>
<evidence type="ECO:0000313" key="4">
    <source>
        <dbReference type="EnsemblMetazoa" id="RPRC011782-PA"/>
    </source>
</evidence>
<dbReference type="CDD" id="cd00084">
    <property type="entry name" value="HMG-box_SF"/>
    <property type="match status" value="1"/>
</dbReference>
<dbReference type="PANTHER" id="PTHR48112">
    <property type="entry name" value="HIGH MOBILITY GROUP PROTEIN DSP1"/>
    <property type="match status" value="1"/>
</dbReference>
<dbReference type="InterPro" id="IPR050342">
    <property type="entry name" value="HMGB"/>
</dbReference>
<feature type="domain" description="HMG box" evidence="3">
    <location>
        <begin position="60"/>
        <end position="121"/>
    </location>
</feature>
<dbReference type="Proteomes" id="UP000015103">
    <property type="component" value="Unassembled WGS sequence"/>
</dbReference>
<dbReference type="GO" id="GO:0003677">
    <property type="term" value="F:DNA binding"/>
    <property type="evidence" value="ECO:0007669"/>
    <property type="project" value="UniProtKB-UniRule"/>
</dbReference>
<evidence type="ECO:0000256" key="1">
    <source>
        <dbReference type="ARBA" id="ARBA00023125"/>
    </source>
</evidence>
<dbReference type="SMART" id="SM00398">
    <property type="entry name" value="HMG"/>
    <property type="match status" value="2"/>
</dbReference>
<dbReference type="eggNOG" id="KOG0381">
    <property type="taxonomic scope" value="Eukaryota"/>
</dbReference>
<dbReference type="VEuPathDB" id="VectorBase:RPRC011782"/>
<dbReference type="Gene3D" id="1.10.30.10">
    <property type="entry name" value="High mobility group box domain"/>
    <property type="match status" value="2"/>
</dbReference>
<keyword evidence="1" id="KW-0238">DNA-binding</keyword>
<dbReference type="InParanoid" id="T1I663"/>
<dbReference type="PROSITE" id="PS50118">
    <property type="entry name" value="HMG_BOX_2"/>
    <property type="match status" value="2"/>
</dbReference>
<dbReference type="InterPro" id="IPR036910">
    <property type="entry name" value="HMG_box_dom_sf"/>
</dbReference>
<feature type="compositionally biased region" description="Basic and acidic residues" evidence="2">
    <location>
        <begin position="123"/>
        <end position="136"/>
    </location>
</feature>
<organism evidence="4 5">
    <name type="scientific">Rhodnius prolixus</name>
    <name type="common">Triatomid bug</name>
    <dbReference type="NCBI Taxonomy" id="13249"/>
    <lineage>
        <taxon>Eukaryota</taxon>
        <taxon>Metazoa</taxon>
        <taxon>Ecdysozoa</taxon>
        <taxon>Arthropoda</taxon>
        <taxon>Hexapoda</taxon>
        <taxon>Insecta</taxon>
        <taxon>Pterygota</taxon>
        <taxon>Neoptera</taxon>
        <taxon>Paraneoptera</taxon>
        <taxon>Hemiptera</taxon>
        <taxon>Heteroptera</taxon>
        <taxon>Panheteroptera</taxon>
        <taxon>Cimicomorpha</taxon>
        <taxon>Reduviidae</taxon>
        <taxon>Triatominae</taxon>
        <taxon>Rhodnius</taxon>
    </lineage>
</organism>